<organism evidence="1 2">
    <name type="scientific">Candidatus Onthenecus intestinigallinarum</name>
    <dbReference type="NCBI Taxonomy" id="2840875"/>
    <lineage>
        <taxon>Bacteria</taxon>
        <taxon>Bacillati</taxon>
        <taxon>Bacillota</taxon>
        <taxon>Clostridia</taxon>
        <taxon>Eubacteriales</taxon>
        <taxon>Candidatus Onthenecus</taxon>
    </lineage>
</organism>
<name>A0A9D0ZAU0_9FIRM</name>
<accession>A0A9D0ZAU0</accession>
<evidence type="ECO:0000313" key="1">
    <source>
        <dbReference type="EMBL" id="HIQ72129.1"/>
    </source>
</evidence>
<dbReference type="Pfam" id="PF18937">
    <property type="entry name" value="DUF5685"/>
    <property type="match status" value="1"/>
</dbReference>
<reference evidence="1" key="2">
    <citation type="journal article" date="2021" name="PeerJ">
        <title>Extensive microbial diversity within the chicken gut microbiome revealed by metagenomics and culture.</title>
        <authorList>
            <person name="Gilroy R."/>
            <person name="Ravi A."/>
            <person name="Getino M."/>
            <person name="Pursley I."/>
            <person name="Horton D.L."/>
            <person name="Alikhan N.F."/>
            <person name="Baker D."/>
            <person name="Gharbi K."/>
            <person name="Hall N."/>
            <person name="Watson M."/>
            <person name="Adriaenssens E.M."/>
            <person name="Foster-Nyarko E."/>
            <person name="Jarju S."/>
            <person name="Secka A."/>
            <person name="Antonio M."/>
            <person name="Oren A."/>
            <person name="Chaudhuri R.R."/>
            <person name="La Ragione R."/>
            <person name="Hildebrand F."/>
            <person name="Pallen M.J."/>
        </authorList>
    </citation>
    <scope>NUCLEOTIDE SEQUENCE</scope>
    <source>
        <strain evidence="1">ChiSxjej2B14-6234</strain>
    </source>
</reference>
<proteinExistence type="predicted"/>
<protein>
    <submittedName>
        <fullName evidence="1">Uncharacterized protein</fullName>
    </submittedName>
</protein>
<evidence type="ECO:0000313" key="2">
    <source>
        <dbReference type="Proteomes" id="UP000886887"/>
    </source>
</evidence>
<dbReference type="InterPro" id="IPR043740">
    <property type="entry name" value="DUF5685"/>
</dbReference>
<gene>
    <name evidence="1" type="ORF">IAB73_07990</name>
</gene>
<reference evidence="1" key="1">
    <citation type="submission" date="2020-10" db="EMBL/GenBank/DDBJ databases">
        <authorList>
            <person name="Gilroy R."/>
        </authorList>
    </citation>
    <scope>NUCLEOTIDE SEQUENCE</scope>
    <source>
        <strain evidence="1">ChiSxjej2B14-6234</strain>
    </source>
</reference>
<dbReference type="Proteomes" id="UP000886887">
    <property type="component" value="Unassembled WGS sequence"/>
</dbReference>
<comment type="caution">
    <text evidence="1">The sequence shown here is derived from an EMBL/GenBank/DDBJ whole genome shotgun (WGS) entry which is preliminary data.</text>
</comment>
<dbReference type="EMBL" id="DVFJ01000029">
    <property type="protein sequence ID" value="HIQ72129.1"/>
    <property type="molecule type" value="Genomic_DNA"/>
</dbReference>
<dbReference type="AlphaFoldDB" id="A0A9D0ZAU0"/>
<sequence>MFGYIVVNRAELSDADYARYRAYYCGLCRELSRRHGQFGRLTLTFDMTFLYMLLSSLYEPEERLAPGRCALHPLRPHDFIENATAAYAADMNVVLAYHKCRDNRQDEHSLRAALQERALHGAYARVQALYPDKCAVISDCLERTAALERAASRDVDALANETGRLLGEVLCYREDIWEPTLRAAGEALGRFIYLMDAYDDLPEDLRKGRYNPLTELRHLPDYEDFCRQMLTMMIADCTQEFEKLPLVQDIDILRNILYSGVFCRYAQIQKRRKEGKRHG</sequence>